<gene>
    <name evidence="2" type="ORF">ENT73_00620</name>
</gene>
<dbReference type="PROSITE" id="PS50910">
    <property type="entry name" value="HEPN"/>
    <property type="match status" value="1"/>
</dbReference>
<evidence type="ECO:0000313" key="2">
    <source>
        <dbReference type="EMBL" id="HGV54576.1"/>
    </source>
</evidence>
<comment type="caution">
    <text evidence="2">The sequence shown here is derived from an EMBL/GenBank/DDBJ whole genome shotgun (WGS) entry which is preliminary data.</text>
</comment>
<dbReference type="AlphaFoldDB" id="A0A832GMV5"/>
<dbReference type="InterPro" id="IPR007842">
    <property type="entry name" value="HEPN_dom"/>
</dbReference>
<evidence type="ECO:0000259" key="1">
    <source>
        <dbReference type="PROSITE" id="PS50910"/>
    </source>
</evidence>
<reference evidence="2" key="1">
    <citation type="journal article" date="2020" name="mSystems">
        <title>Genome- and Community-Level Interaction Insights into Carbon Utilization and Element Cycling Functions of Hydrothermarchaeota in Hydrothermal Sediment.</title>
        <authorList>
            <person name="Zhou Z."/>
            <person name="Liu Y."/>
            <person name="Xu W."/>
            <person name="Pan J."/>
            <person name="Luo Z.H."/>
            <person name="Li M."/>
        </authorList>
    </citation>
    <scope>NUCLEOTIDE SEQUENCE [LARGE SCALE GENOMIC DNA]</scope>
    <source>
        <strain evidence="2">SpSt-605</strain>
    </source>
</reference>
<dbReference type="SUPFAM" id="SSF81593">
    <property type="entry name" value="Nucleotidyltransferase substrate binding subunit/domain"/>
    <property type="match status" value="1"/>
</dbReference>
<organism evidence="2">
    <name type="scientific">Caldimicrobium thiodismutans</name>
    <dbReference type="NCBI Taxonomy" id="1653476"/>
    <lineage>
        <taxon>Bacteria</taxon>
        <taxon>Pseudomonadati</taxon>
        <taxon>Thermodesulfobacteriota</taxon>
        <taxon>Thermodesulfobacteria</taxon>
        <taxon>Thermodesulfobacteriales</taxon>
        <taxon>Thermodesulfobacteriaceae</taxon>
        <taxon>Caldimicrobium</taxon>
    </lineage>
</organism>
<dbReference type="Gene3D" id="1.20.120.330">
    <property type="entry name" value="Nucleotidyltransferases domain 2"/>
    <property type="match status" value="1"/>
</dbReference>
<feature type="domain" description="HEPN" evidence="1">
    <location>
        <begin position="13"/>
        <end position="126"/>
    </location>
</feature>
<sequence>MRESLKEIALKWLKQAEYDLKDAVKALEWESFNLACFLSQQAAEKALKAFLYFLGFEEIKGHSVGSLCELAGRHDLAFVELVSFAKWLDKFYIPTRYPDALPDLAIPSEVYDREDGERAIGKAKRIVDLVKEKISLE</sequence>
<dbReference type="EMBL" id="DSZU01000014">
    <property type="protein sequence ID" value="HGV54576.1"/>
    <property type="molecule type" value="Genomic_DNA"/>
</dbReference>
<dbReference type="Pfam" id="PF05168">
    <property type="entry name" value="HEPN"/>
    <property type="match status" value="1"/>
</dbReference>
<accession>A0A832GMV5</accession>
<name>A0A832GMV5_9BACT</name>
<dbReference type="SMART" id="SM00748">
    <property type="entry name" value="HEPN"/>
    <property type="match status" value="1"/>
</dbReference>
<proteinExistence type="predicted"/>
<protein>
    <submittedName>
        <fullName evidence="2">HEPN domain-containing protein</fullName>
    </submittedName>
</protein>